<dbReference type="GO" id="GO:0016757">
    <property type="term" value="F:glycosyltransferase activity"/>
    <property type="evidence" value="ECO:0007669"/>
    <property type="project" value="UniProtKB-UniRule"/>
</dbReference>
<dbReference type="PANTHER" id="PTHR21461:SF80">
    <property type="entry name" value="GLYCOSYLTRANSFERASE FAMILY 92 PROTEIN"/>
    <property type="match status" value="1"/>
</dbReference>
<dbReference type="InterPro" id="IPR008166">
    <property type="entry name" value="Glyco_transf_92"/>
</dbReference>
<protein>
    <recommendedName>
        <fullName evidence="8">Glycosyltransferase family 92 protein</fullName>
        <ecNumber evidence="8">2.4.1.-</ecNumber>
    </recommendedName>
</protein>
<evidence type="ECO:0000256" key="7">
    <source>
        <dbReference type="ARBA" id="ARBA00023136"/>
    </source>
</evidence>
<accession>A0A914ZSN0</accession>
<comment type="subcellular location">
    <subcellularLocation>
        <location evidence="1">Membrane</location>
        <topology evidence="1">Single-pass membrane protein</topology>
    </subcellularLocation>
</comment>
<keyword evidence="7 8" id="KW-0472">Membrane</keyword>
<dbReference type="WBParaSite" id="PgB13_g019_t02">
    <property type="protein sequence ID" value="PgB13_g019_t02"/>
    <property type="gene ID" value="PgB13_g019"/>
</dbReference>
<evidence type="ECO:0000256" key="5">
    <source>
        <dbReference type="ARBA" id="ARBA00022692"/>
    </source>
</evidence>
<comment type="similarity">
    <text evidence="2 8">Belongs to the glycosyltransferase 92 family.</text>
</comment>
<evidence type="ECO:0000256" key="2">
    <source>
        <dbReference type="ARBA" id="ARBA00007647"/>
    </source>
</evidence>
<dbReference type="Proteomes" id="UP000887569">
    <property type="component" value="Unplaced"/>
</dbReference>
<evidence type="ECO:0000256" key="1">
    <source>
        <dbReference type="ARBA" id="ARBA00004167"/>
    </source>
</evidence>
<keyword evidence="4 8" id="KW-0808">Transferase</keyword>
<evidence type="ECO:0000313" key="10">
    <source>
        <dbReference type="WBParaSite" id="PgB13_g019_t02"/>
    </source>
</evidence>
<keyword evidence="9" id="KW-1185">Reference proteome</keyword>
<evidence type="ECO:0000313" key="9">
    <source>
        <dbReference type="Proteomes" id="UP000887569"/>
    </source>
</evidence>
<keyword evidence="6 8" id="KW-1133">Transmembrane helix</keyword>
<proteinExistence type="inferred from homology"/>
<dbReference type="GO" id="GO:0005737">
    <property type="term" value="C:cytoplasm"/>
    <property type="evidence" value="ECO:0007669"/>
    <property type="project" value="TreeGrafter"/>
</dbReference>
<dbReference type="Pfam" id="PF01697">
    <property type="entry name" value="Glyco_transf_92"/>
    <property type="match status" value="1"/>
</dbReference>
<reference evidence="10" key="1">
    <citation type="submission" date="2022-11" db="UniProtKB">
        <authorList>
            <consortium name="WormBaseParasite"/>
        </authorList>
    </citation>
    <scope>IDENTIFICATION</scope>
</reference>
<dbReference type="AlphaFoldDB" id="A0A914ZSN0"/>
<organism evidence="9 10">
    <name type="scientific">Parascaris univalens</name>
    <name type="common">Nematode worm</name>
    <dbReference type="NCBI Taxonomy" id="6257"/>
    <lineage>
        <taxon>Eukaryota</taxon>
        <taxon>Metazoa</taxon>
        <taxon>Ecdysozoa</taxon>
        <taxon>Nematoda</taxon>
        <taxon>Chromadorea</taxon>
        <taxon>Rhabditida</taxon>
        <taxon>Spirurina</taxon>
        <taxon>Ascaridomorpha</taxon>
        <taxon>Ascaridoidea</taxon>
        <taxon>Ascarididae</taxon>
        <taxon>Parascaris</taxon>
    </lineage>
</organism>
<evidence type="ECO:0000256" key="4">
    <source>
        <dbReference type="ARBA" id="ARBA00022679"/>
    </source>
</evidence>
<evidence type="ECO:0000256" key="3">
    <source>
        <dbReference type="ARBA" id="ARBA00022676"/>
    </source>
</evidence>
<dbReference type="PANTHER" id="PTHR21461">
    <property type="entry name" value="GLYCOSYLTRANSFERASE FAMILY 92 PROTEIN"/>
    <property type="match status" value="1"/>
</dbReference>
<dbReference type="GO" id="GO:0016020">
    <property type="term" value="C:membrane"/>
    <property type="evidence" value="ECO:0007669"/>
    <property type="project" value="UniProtKB-SubCell"/>
</dbReference>
<keyword evidence="3 8" id="KW-0328">Glycosyltransferase</keyword>
<sequence length="567" mass="65487">MLADGPLTVCWELQEHRQLSTKTEDANAGNPFCVQFLQVHGRISSLRNKKGFGSTFEIRSTMKMKIRGEFFIICLLSAVIFLIYYEYTNPLPIFYRRNNQSANISKAIAFNARGIARKLRPYNVYIMNAYLIGDEDTRIILLTKCKYFAKLVIHSGEGSVFPVTLELLDDCPPYWLKGCKYAGQYGSVKIPKELAESILAGSRSLQISYADEMHNSKPLKLIDSRISKQQKATHKLAVCVYPVIQVTDWTELVRFMEMWIAHGVTKFFFIIQSFSKEFDAMLRIYENDHRIDVERVHWGVLPTVSNISTDDDPNGNVNRGEQVLATNDCLLRARGQATYVATVDLDEVFVIRTKLNMLQTIDLFFGNASNAGAVIFRSAYATFNNEWKSATHPIQLDFNIHREVMLESVVWNVGQMSKLIVRPEMIKVADVHYVKTMEKQDATAVTLDPEIGKIYHLRLVRWMYAQPNTSSRNYELQKYVPIWMKQYKQRLRAEIRRLKMSKSTDALTLLNRTWPNRGALVMEELENCMFTMMADENTCPAHYKCTNNLQNIRKDEWLYAKNTWTVL</sequence>
<evidence type="ECO:0000256" key="6">
    <source>
        <dbReference type="ARBA" id="ARBA00022989"/>
    </source>
</evidence>
<keyword evidence="5 8" id="KW-0812">Transmembrane</keyword>
<name>A0A914ZSN0_PARUN</name>
<evidence type="ECO:0000256" key="8">
    <source>
        <dbReference type="RuleBase" id="RU366017"/>
    </source>
</evidence>
<dbReference type="EC" id="2.4.1.-" evidence="8"/>
<feature type="transmembrane region" description="Helical" evidence="8">
    <location>
        <begin position="68"/>
        <end position="87"/>
    </location>
</feature>